<sequence length="142" mass="15569">MPKESNIHMQRECGVLAIQLEIQNIEVELDARVVVDLINSTAIANKAYSFLLSDCKSLLGRFHQVQVVQVFREANKCTSREREADQRLEASTLSRVASEVGFKVGVEGSDICFKVGCGNGQVSKGTSKGQPKRRGNKDKGVS</sequence>
<protein>
    <recommendedName>
        <fullName evidence="2">RNase H type-1 domain-containing protein</fullName>
    </recommendedName>
</protein>
<dbReference type="Proteomes" id="UP000237347">
    <property type="component" value="Unassembled WGS sequence"/>
</dbReference>
<dbReference type="InterPro" id="IPR002156">
    <property type="entry name" value="RNaseH_domain"/>
</dbReference>
<dbReference type="AlphaFoldDB" id="A0AAW0JYB5"/>
<dbReference type="EMBL" id="PKMF04000432">
    <property type="protein sequence ID" value="KAK7831992.1"/>
    <property type="molecule type" value="Genomic_DNA"/>
</dbReference>
<gene>
    <name evidence="3" type="ORF">CFP56_026794</name>
</gene>
<feature type="region of interest" description="Disordered" evidence="1">
    <location>
        <begin position="118"/>
        <end position="142"/>
    </location>
</feature>
<dbReference type="Pfam" id="PF13456">
    <property type="entry name" value="RVT_3"/>
    <property type="match status" value="1"/>
</dbReference>
<reference evidence="3 4" key="1">
    <citation type="journal article" date="2018" name="Sci. Data">
        <title>The draft genome sequence of cork oak.</title>
        <authorList>
            <person name="Ramos A.M."/>
            <person name="Usie A."/>
            <person name="Barbosa P."/>
            <person name="Barros P.M."/>
            <person name="Capote T."/>
            <person name="Chaves I."/>
            <person name="Simoes F."/>
            <person name="Abreu I."/>
            <person name="Carrasquinho I."/>
            <person name="Faro C."/>
            <person name="Guimaraes J.B."/>
            <person name="Mendonca D."/>
            <person name="Nobrega F."/>
            <person name="Rodrigues L."/>
            <person name="Saibo N.J.M."/>
            <person name="Varela M.C."/>
            <person name="Egas C."/>
            <person name="Matos J."/>
            <person name="Miguel C.M."/>
            <person name="Oliveira M.M."/>
            <person name="Ricardo C.P."/>
            <person name="Goncalves S."/>
        </authorList>
    </citation>
    <scope>NUCLEOTIDE SEQUENCE [LARGE SCALE GENOMIC DNA]</scope>
    <source>
        <strain evidence="4">cv. HL8</strain>
    </source>
</reference>
<comment type="caution">
    <text evidence="3">The sequence shown here is derived from an EMBL/GenBank/DDBJ whole genome shotgun (WGS) entry which is preliminary data.</text>
</comment>
<dbReference type="InterPro" id="IPR044730">
    <property type="entry name" value="RNase_H-like_dom_plant"/>
</dbReference>
<dbReference type="CDD" id="cd06222">
    <property type="entry name" value="RNase_H_like"/>
    <property type="match status" value="1"/>
</dbReference>
<name>A0AAW0JYB5_QUESU</name>
<feature type="compositionally biased region" description="Polar residues" evidence="1">
    <location>
        <begin position="120"/>
        <end position="129"/>
    </location>
</feature>
<evidence type="ECO:0000256" key="1">
    <source>
        <dbReference type="SAM" id="MobiDB-lite"/>
    </source>
</evidence>
<dbReference type="GO" id="GO:0003676">
    <property type="term" value="F:nucleic acid binding"/>
    <property type="evidence" value="ECO:0007669"/>
    <property type="project" value="InterPro"/>
</dbReference>
<keyword evidence="4" id="KW-1185">Reference proteome</keyword>
<organism evidence="3 4">
    <name type="scientific">Quercus suber</name>
    <name type="common">Cork oak</name>
    <dbReference type="NCBI Taxonomy" id="58331"/>
    <lineage>
        <taxon>Eukaryota</taxon>
        <taxon>Viridiplantae</taxon>
        <taxon>Streptophyta</taxon>
        <taxon>Embryophyta</taxon>
        <taxon>Tracheophyta</taxon>
        <taxon>Spermatophyta</taxon>
        <taxon>Magnoliopsida</taxon>
        <taxon>eudicotyledons</taxon>
        <taxon>Gunneridae</taxon>
        <taxon>Pentapetalae</taxon>
        <taxon>rosids</taxon>
        <taxon>fabids</taxon>
        <taxon>Fagales</taxon>
        <taxon>Fagaceae</taxon>
        <taxon>Quercus</taxon>
    </lineage>
</organism>
<accession>A0AAW0JYB5</accession>
<dbReference type="GO" id="GO:0004523">
    <property type="term" value="F:RNA-DNA hybrid ribonuclease activity"/>
    <property type="evidence" value="ECO:0007669"/>
    <property type="project" value="InterPro"/>
</dbReference>
<feature type="domain" description="RNase H type-1" evidence="2">
    <location>
        <begin position="16"/>
        <end position="77"/>
    </location>
</feature>
<evidence type="ECO:0000259" key="2">
    <source>
        <dbReference type="Pfam" id="PF13456"/>
    </source>
</evidence>
<evidence type="ECO:0000313" key="3">
    <source>
        <dbReference type="EMBL" id="KAK7831992.1"/>
    </source>
</evidence>
<proteinExistence type="predicted"/>
<evidence type="ECO:0000313" key="4">
    <source>
        <dbReference type="Proteomes" id="UP000237347"/>
    </source>
</evidence>